<gene>
    <name evidence="1" type="ORF">SNE40_021233</name>
</gene>
<dbReference type="Proteomes" id="UP001347796">
    <property type="component" value="Unassembled WGS sequence"/>
</dbReference>
<evidence type="ECO:0000313" key="1">
    <source>
        <dbReference type="EMBL" id="KAK6167135.1"/>
    </source>
</evidence>
<organism evidence="1 2">
    <name type="scientific">Patella caerulea</name>
    <name type="common">Rayed Mediterranean limpet</name>
    <dbReference type="NCBI Taxonomy" id="87958"/>
    <lineage>
        <taxon>Eukaryota</taxon>
        <taxon>Metazoa</taxon>
        <taxon>Spiralia</taxon>
        <taxon>Lophotrochozoa</taxon>
        <taxon>Mollusca</taxon>
        <taxon>Gastropoda</taxon>
        <taxon>Patellogastropoda</taxon>
        <taxon>Patelloidea</taxon>
        <taxon>Patellidae</taxon>
        <taxon>Patella</taxon>
    </lineage>
</organism>
<protein>
    <submittedName>
        <fullName evidence="1">Uncharacterized protein</fullName>
    </submittedName>
</protein>
<proteinExistence type="predicted"/>
<dbReference type="AlphaFoldDB" id="A0AAN8J482"/>
<accession>A0AAN8J482</accession>
<evidence type="ECO:0000313" key="2">
    <source>
        <dbReference type="Proteomes" id="UP001347796"/>
    </source>
</evidence>
<name>A0AAN8J482_PATCE</name>
<keyword evidence="2" id="KW-1185">Reference proteome</keyword>
<comment type="caution">
    <text evidence="1">The sequence shown here is derived from an EMBL/GenBank/DDBJ whole genome shotgun (WGS) entry which is preliminary data.</text>
</comment>
<reference evidence="1 2" key="1">
    <citation type="submission" date="2024-01" db="EMBL/GenBank/DDBJ databases">
        <title>The genome of the rayed Mediterranean limpet Patella caerulea (Linnaeus, 1758).</title>
        <authorList>
            <person name="Anh-Thu Weber A."/>
            <person name="Halstead-Nussloch G."/>
        </authorList>
    </citation>
    <scope>NUCLEOTIDE SEQUENCE [LARGE SCALE GENOMIC DNA]</scope>
    <source>
        <strain evidence="1">AATW-2023a</strain>
        <tissue evidence="1">Whole specimen</tissue>
    </source>
</reference>
<sequence>MIKSSFFKKPQRKRRFLQFLSEYLPPDRVHLSPEPVKTRWRTWFSVIQYHLQYMHLYSGFFQQEKSAGIAVVVAH</sequence>
<dbReference type="EMBL" id="JAZGQO010000018">
    <property type="protein sequence ID" value="KAK6167135.1"/>
    <property type="molecule type" value="Genomic_DNA"/>
</dbReference>